<gene>
    <name evidence="2" type="primary">AVEN_171688_1</name>
    <name evidence="2" type="ORF">TNIN_311931</name>
</gene>
<keyword evidence="3" id="KW-1185">Reference proteome</keyword>
<accession>A0A8X6JWA4</accession>
<feature type="region of interest" description="Disordered" evidence="1">
    <location>
        <begin position="760"/>
        <end position="779"/>
    </location>
</feature>
<evidence type="ECO:0000256" key="1">
    <source>
        <dbReference type="SAM" id="MobiDB-lite"/>
    </source>
</evidence>
<protein>
    <submittedName>
        <fullName evidence="2">Uncharacterized protein</fullName>
    </submittedName>
</protein>
<feature type="compositionally biased region" description="Polar residues" evidence="1">
    <location>
        <begin position="357"/>
        <end position="375"/>
    </location>
</feature>
<feature type="compositionally biased region" description="Polar residues" evidence="1">
    <location>
        <begin position="435"/>
        <end position="465"/>
    </location>
</feature>
<reference evidence="2" key="1">
    <citation type="submission" date="2020-08" db="EMBL/GenBank/DDBJ databases">
        <title>Multicomponent nature underlies the extraordinary mechanical properties of spider dragline silk.</title>
        <authorList>
            <person name="Kono N."/>
            <person name="Nakamura H."/>
            <person name="Mori M."/>
            <person name="Yoshida Y."/>
            <person name="Ohtoshi R."/>
            <person name="Malay A.D."/>
            <person name="Moran D.A.P."/>
            <person name="Tomita M."/>
            <person name="Numata K."/>
            <person name="Arakawa K."/>
        </authorList>
    </citation>
    <scope>NUCLEOTIDE SEQUENCE</scope>
</reference>
<proteinExistence type="predicted"/>
<feature type="region of interest" description="Disordered" evidence="1">
    <location>
        <begin position="1"/>
        <end position="23"/>
    </location>
</feature>
<feature type="region of interest" description="Disordered" evidence="1">
    <location>
        <begin position="352"/>
        <end position="375"/>
    </location>
</feature>
<feature type="region of interest" description="Disordered" evidence="1">
    <location>
        <begin position="391"/>
        <end position="465"/>
    </location>
</feature>
<dbReference type="Proteomes" id="UP000886998">
    <property type="component" value="Unassembled WGS sequence"/>
</dbReference>
<dbReference type="AlphaFoldDB" id="A0A8X6JWA4"/>
<dbReference type="OrthoDB" id="6437804at2759"/>
<feature type="region of interest" description="Disordered" evidence="1">
    <location>
        <begin position="626"/>
        <end position="679"/>
    </location>
</feature>
<feature type="compositionally biased region" description="Low complexity" evidence="1">
    <location>
        <begin position="633"/>
        <end position="642"/>
    </location>
</feature>
<feature type="region of interest" description="Disordered" evidence="1">
    <location>
        <begin position="592"/>
        <end position="612"/>
    </location>
</feature>
<sequence length="844" mass="93276">MMKNISLNEGPLKSPPSYPVNPLNQNQVLRQEQAESQLRNSTSFISGQGMKNSSFGFNNKKQSSFSSSEEMLNSESYQSIYSDITTTTSNEVMNDRKSAKNYLSDNFAGPNLEKKHTNLVKNQYSNCEKSTNQGSGNMLKSPVFPLHREVLNQEINTDQSRSSHWKLQELNSISGPGGVFREVPCQFNSVHDKNQTMYFTNSSHQEKNDQEQVELRHSSEASVHQQSLSPVNKTQSNFSSQQRNLVSVQQSQNFLTAAKCETSPSYLSYLENIENQPRCPPVLSSHQLTDVQDHVKDQKICSPVLSVQQRSLEGSMTGRSETVYSPQQNIENKESAYGQTSHPPVFISQVVKDQESTESQSRYSPNIPTQQDSENQNLIETLQKNFTLSKCSETDNRGSSKNQSQLAPNISFGPYVKNPLSNQEPMMNTKRYSPDLSSQGDQSQLHNHNASDAPNQVPNGQYQFGNKLPNGSSCINVSTYASDVTQPAPPVLNPAMMQTQMQSTFLNSNEPIMVTKSNSNKLPAVKVNVPPSTGELLVVPEKSHPSSGMTIHLFAKPYRNPSQPIERTVKVALDGSTEDKNSQELPAIAEDQHAASTNKIPAKQDVGELPVRQKSPIEQLQILATNPVETHQSSSCQSSDSTSKIKNSPEARASSTSSNVSNGSPSTERLNPVHLKAPDSNGVNTITTGHSNMYQAFVPKSMPLIFNNGSRFPNICGNITTTTNSVSSPIAQRHSLQSAVLQNGNAQYIYLPASKEIPQENKNMNVKSKNSEKSSQEASLSPVFYPNSNAIQSFPFQTTQINGVPSQYYPPISQYMNPVIVVSDPCTYPRYPVMNMQPLTFPSH</sequence>
<comment type="caution">
    <text evidence="2">The sequence shown here is derived from an EMBL/GenBank/DDBJ whole genome shotgun (WGS) entry which is preliminary data.</text>
</comment>
<feature type="compositionally biased region" description="Low complexity" evidence="1">
    <location>
        <begin position="654"/>
        <end position="667"/>
    </location>
</feature>
<name>A0A8X6JWA4_9ARAC</name>
<dbReference type="EMBL" id="BMAV01025315">
    <property type="protein sequence ID" value="GFS40485.1"/>
    <property type="molecule type" value="Genomic_DNA"/>
</dbReference>
<evidence type="ECO:0000313" key="3">
    <source>
        <dbReference type="Proteomes" id="UP000886998"/>
    </source>
</evidence>
<organism evidence="2 3">
    <name type="scientific">Trichonephila inaurata madagascariensis</name>
    <dbReference type="NCBI Taxonomy" id="2747483"/>
    <lineage>
        <taxon>Eukaryota</taxon>
        <taxon>Metazoa</taxon>
        <taxon>Ecdysozoa</taxon>
        <taxon>Arthropoda</taxon>
        <taxon>Chelicerata</taxon>
        <taxon>Arachnida</taxon>
        <taxon>Araneae</taxon>
        <taxon>Araneomorphae</taxon>
        <taxon>Entelegynae</taxon>
        <taxon>Araneoidea</taxon>
        <taxon>Nephilidae</taxon>
        <taxon>Trichonephila</taxon>
        <taxon>Trichonephila inaurata</taxon>
    </lineage>
</organism>
<feature type="compositionally biased region" description="Polar residues" evidence="1">
    <location>
        <begin position="399"/>
        <end position="408"/>
    </location>
</feature>
<evidence type="ECO:0000313" key="2">
    <source>
        <dbReference type="EMBL" id="GFS40485.1"/>
    </source>
</evidence>